<proteinExistence type="inferred from homology"/>
<comment type="caution">
    <text evidence="5">The sequence shown here is derived from an EMBL/GenBank/DDBJ whole genome shotgun (WGS) entry which is preliminary data.</text>
</comment>
<dbReference type="InterPro" id="IPR005950">
    <property type="entry name" value="ModA"/>
</dbReference>
<evidence type="ECO:0000256" key="1">
    <source>
        <dbReference type="ARBA" id="ARBA00009175"/>
    </source>
</evidence>
<dbReference type="Pfam" id="PF13531">
    <property type="entry name" value="SBP_bac_11"/>
    <property type="match status" value="1"/>
</dbReference>
<dbReference type="NCBIfam" id="TIGR01256">
    <property type="entry name" value="modA"/>
    <property type="match status" value="1"/>
</dbReference>
<feature type="chain" id="PRO_5047413636" evidence="4">
    <location>
        <begin position="22"/>
        <end position="249"/>
    </location>
</feature>
<evidence type="ECO:0000256" key="3">
    <source>
        <dbReference type="ARBA" id="ARBA00022729"/>
    </source>
</evidence>
<dbReference type="PANTHER" id="PTHR30632">
    <property type="entry name" value="MOLYBDATE-BINDING PERIPLASMIC PROTEIN"/>
    <property type="match status" value="1"/>
</dbReference>
<dbReference type="PIRSF" id="PIRSF004846">
    <property type="entry name" value="ModA"/>
    <property type="match status" value="1"/>
</dbReference>
<keyword evidence="2" id="KW-0479">Metal-binding</keyword>
<dbReference type="SUPFAM" id="SSF53850">
    <property type="entry name" value="Periplasmic binding protein-like II"/>
    <property type="match status" value="1"/>
</dbReference>
<dbReference type="InterPro" id="IPR050682">
    <property type="entry name" value="ModA/WtpA"/>
</dbReference>
<gene>
    <name evidence="5" type="primary">modA</name>
    <name evidence="5" type="ORF">LMS43_15055</name>
</gene>
<protein>
    <submittedName>
        <fullName evidence="5">Molybdate ABC transporter substrate-binding protein</fullName>
    </submittedName>
</protein>
<organism evidence="5 6">
    <name type="scientific">Alcaligenes endophyticus</name>
    <dbReference type="NCBI Taxonomy" id="1929088"/>
    <lineage>
        <taxon>Bacteria</taxon>
        <taxon>Pseudomonadati</taxon>
        <taxon>Pseudomonadota</taxon>
        <taxon>Betaproteobacteria</taxon>
        <taxon>Burkholderiales</taxon>
        <taxon>Alcaligenaceae</taxon>
        <taxon>Alcaligenes</taxon>
    </lineage>
</organism>
<sequence>MIKRILTACTLTVALQAPAMADELVVSAAASLTNAFKELATQFEQEHPGTKVLTSFAASDVLLQQIVNGAPVDVFASADQKAMDKAVAEKAVDPATRHNFVKNEVVLIVPSDNLSKISSLADLAKPEVKRIAMGNPATVPVGRYTQASLEDSGNWASVDERKILGQHVRQVLDYVARGEVEAGFVFATDAATAKDKVDVIEVLKTREPVLYPIALVERAGRNDKAQAFEEFVLSPSGQEVLARFGFAKP</sequence>
<evidence type="ECO:0000256" key="2">
    <source>
        <dbReference type="ARBA" id="ARBA00022723"/>
    </source>
</evidence>
<evidence type="ECO:0000313" key="5">
    <source>
        <dbReference type="EMBL" id="MDN4122611.1"/>
    </source>
</evidence>
<dbReference type="RefSeq" id="WP_266123860.1">
    <property type="nucleotide sequence ID" value="NZ_JAJHNU010000005.1"/>
</dbReference>
<dbReference type="Gene3D" id="3.40.190.10">
    <property type="entry name" value="Periplasmic binding protein-like II"/>
    <property type="match status" value="2"/>
</dbReference>
<keyword evidence="6" id="KW-1185">Reference proteome</keyword>
<evidence type="ECO:0000313" key="6">
    <source>
        <dbReference type="Proteomes" id="UP001168613"/>
    </source>
</evidence>
<comment type="similarity">
    <text evidence="1">Belongs to the bacterial solute-binding protein ModA family.</text>
</comment>
<keyword evidence="3 4" id="KW-0732">Signal</keyword>
<dbReference type="PANTHER" id="PTHR30632:SF0">
    <property type="entry name" value="SULFATE-BINDING PROTEIN"/>
    <property type="match status" value="1"/>
</dbReference>
<feature type="signal peptide" evidence="4">
    <location>
        <begin position="1"/>
        <end position="21"/>
    </location>
</feature>
<name>A0ABT8EMT3_9BURK</name>
<accession>A0ABT8EMT3</accession>
<reference evidence="5" key="1">
    <citation type="submission" date="2021-11" db="EMBL/GenBank/DDBJ databases">
        <title>Draft genome sequence of Alcaligenes endophyticus type strain CCUG 75668T.</title>
        <authorList>
            <person name="Salva-Serra F."/>
            <person name="Duran R.E."/>
            <person name="Seeger M."/>
            <person name="Moore E.R.B."/>
            <person name="Jaen-Luchoro D."/>
        </authorList>
    </citation>
    <scope>NUCLEOTIDE SEQUENCE</scope>
    <source>
        <strain evidence="5">CCUG 75668</strain>
    </source>
</reference>
<dbReference type="EMBL" id="JAJHNU010000005">
    <property type="protein sequence ID" value="MDN4122611.1"/>
    <property type="molecule type" value="Genomic_DNA"/>
</dbReference>
<dbReference type="Proteomes" id="UP001168613">
    <property type="component" value="Unassembled WGS sequence"/>
</dbReference>
<evidence type="ECO:0000256" key="4">
    <source>
        <dbReference type="SAM" id="SignalP"/>
    </source>
</evidence>